<reference evidence="1 2" key="2">
    <citation type="journal article" date="2021" name="Int. J. Syst. Evol. Microbiol.">
        <title>Isolation and Polyphasic Characterization of Desulfuromonas versatilis sp. Nov., an Electrogenic Bacteria Capable of Versatile Metabolism Isolated from a Graphene Oxide-Reducing Enrichment Culture.</title>
        <authorList>
            <person name="Xie L."/>
            <person name="Yoshida N."/>
            <person name="Ishii S."/>
            <person name="Meng L."/>
        </authorList>
    </citation>
    <scope>NUCLEOTIDE SEQUENCE [LARGE SCALE GENOMIC DNA]</scope>
    <source>
        <strain evidence="1 2">NIT-T3</strain>
    </source>
</reference>
<evidence type="ECO:0000313" key="1">
    <source>
        <dbReference type="EMBL" id="BCR03490.1"/>
    </source>
</evidence>
<keyword evidence="2" id="KW-1185">Reference proteome</keyword>
<evidence type="ECO:0000313" key="2">
    <source>
        <dbReference type="Proteomes" id="UP001319827"/>
    </source>
</evidence>
<gene>
    <name evidence="1" type="ORF">DESUT3_05590</name>
</gene>
<reference evidence="1 2" key="1">
    <citation type="journal article" date="2016" name="C (Basel)">
        <title>Selective Growth of and Electricity Production by Marine Exoelectrogenic Bacteria in Self-Aggregated Hydrogel of Microbially Reduced Graphene Oxide.</title>
        <authorList>
            <person name="Yoshida N."/>
            <person name="Goto Y."/>
            <person name="Miyata Y."/>
        </authorList>
    </citation>
    <scope>NUCLEOTIDE SEQUENCE [LARGE SCALE GENOMIC DNA]</scope>
    <source>
        <strain evidence="1 2">NIT-T3</strain>
    </source>
</reference>
<dbReference type="EMBL" id="AP024355">
    <property type="protein sequence ID" value="BCR03490.1"/>
    <property type="molecule type" value="Genomic_DNA"/>
</dbReference>
<sequence>MADNYNRLHVMLVTVARALGPDLLQEVAFVGGCTTGLMLTDAFSREAVRYTDDVDLIINVVGYARWAAFQERLRARGFREAMNEEVTCRMCLGELQVDFMPDDENILGFSNRWYAAGLADARPYELEQDLTIRLLTPPFFVATKLEAYLGRGSDDPQGSHDMEDILTLFDGREEIAREIAAADKDLRTFIAQQIRLLLANDDFDYAVQTAVRGDRDRQMLIYERLEAVRDLAEEI</sequence>
<accession>A0ABM9SDQ4</accession>
<protein>
    <recommendedName>
        <fullName evidence="3">Nucleotidyl transferase AbiEii/AbiGii toxin family protein</fullName>
    </recommendedName>
</protein>
<dbReference type="RefSeq" id="WP_221250961.1">
    <property type="nucleotide sequence ID" value="NZ_AP024355.1"/>
</dbReference>
<evidence type="ECO:0008006" key="3">
    <source>
        <dbReference type="Google" id="ProtNLM"/>
    </source>
</evidence>
<organism evidence="1 2">
    <name type="scientific">Desulfuromonas versatilis</name>
    <dbReference type="NCBI Taxonomy" id="2802975"/>
    <lineage>
        <taxon>Bacteria</taxon>
        <taxon>Pseudomonadati</taxon>
        <taxon>Thermodesulfobacteriota</taxon>
        <taxon>Desulfuromonadia</taxon>
        <taxon>Desulfuromonadales</taxon>
        <taxon>Desulfuromonadaceae</taxon>
        <taxon>Desulfuromonas</taxon>
    </lineage>
</organism>
<proteinExistence type="predicted"/>
<name>A0ABM9SDQ4_9BACT</name>
<dbReference type="Proteomes" id="UP001319827">
    <property type="component" value="Chromosome"/>
</dbReference>